<gene>
    <name evidence="3" type="ORF">DFH08DRAFT_993254</name>
</gene>
<proteinExistence type="predicted"/>
<accession>A0AAD7A807</accession>
<sequence length="468" mass="51196">MASWNWNTPGVHIRQPLTRTPIPAQPAPWSKLAFDPLSLFDLRRHLGTRMNEPGRFMASQFQFQAADIAFLAGGASGDGRHAPPAVDEFFPEFMHLREVTPPGKAGNAERRVFSELVRRTIWDLATKWDRALGSTTMILHVDGTIHPAAPLAPEYLKANMYLPPSFVQENPGSHQSLASIAQIFLEHVGVPTVAAWTRRGHALNWPLGQQGTIPVRPSQNLPVIPSAEAAGSSHYVFHGHPATGAAPMVPPVSPISSSQVPIYDIDQVILDAAEADLLSASERNGYLEGEVKLLRRHLGQCEDAIELYDEREVASQQRIQDLEAELAHLQHELKQSQTLVRRYCANPTVFDSPPSPSSSRSKYSGVLATASKPPSPPPYVNFGSPSVSVAGPSSPRTPRGLVTAEMELGAATHQFLIDNNLLSYFDAVRLICAKFSSVKWGTEIEKLSKFPAELRNGLLEALEEDSKA</sequence>
<evidence type="ECO:0000313" key="4">
    <source>
        <dbReference type="Proteomes" id="UP001218218"/>
    </source>
</evidence>
<evidence type="ECO:0000313" key="3">
    <source>
        <dbReference type="EMBL" id="KAJ7351601.1"/>
    </source>
</evidence>
<comment type="caution">
    <text evidence="3">The sequence shown here is derived from an EMBL/GenBank/DDBJ whole genome shotgun (WGS) entry which is preliminary data.</text>
</comment>
<protein>
    <submittedName>
        <fullName evidence="3">Uncharacterized protein</fullName>
    </submittedName>
</protein>
<organism evidence="3 4">
    <name type="scientific">Mycena albidolilacea</name>
    <dbReference type="NCBI Taxonomy" id="1033008"/>
    <lineage>
        <taxon>Eukaryota</taxon>
        <taxon>Fungi</taxon>
        <taxon>Dikarya</taxon>
        <taxon>Basidiomycota</taxon>
        <taxon>Agaricomycotina</taxon>
        <taxon>Agaricomycetes</taxon>
        <taxon>Agaricomycetidae</taxon>
        <taxon>Agaricales</taxon>
        <taxon>Marasmiineae</taxon>
        <taxon>Mycenaceae</taxon>
        <taxon>Mycena</taxon>
    </lineage>
</organism>
<dbReference type="Proteomes" id="UP001218218">
    <property type="component" value="Unassembled WGS sequence"/>
</dbReference>
<name>A0AAD7A807_9AGAR</name>
<dbReference type="AlphaFoldDB" id="A0AAD7A807"/>
<feature type="coiled-coil region" evidence="1">
    <location>
        <begin position="305"/>
        <end position="339"/>
    </location>
</feature>
<evidence type="ECO:0000256" key="1">
    <source>
        <dbReference type="SAM" id="Coils"/>
    </source>
</evidence>
<evidence type="ECO:0000256" key="2">
    <source>
        <dbReference type="SAM" id="MobiDB-lite"/>
    </source>
</evidence>
<feature type="region of interest" description="Disordered" evidence="2">
    <location>
        <begin position="350"/>
        <end position="377"/>
    </location>
</feature>
<keyword evidence="4" id="KW-1185">Reference proteome</keyword>
<reference evidence="3" key="1">
    <citation type="submission" date="2023-03" db="EMBL/GenBank/DDBJ databases">
        <title>Massive genome expansion in bonnet fungi (Mycena s.s.) driven by repeated elements and novel gene families across ecological guilds.</title>
        <authorList>
            <consortium name="Lawrence Berkeley National Laboratory"/>
            <person name="Harder C.B."/>
            <person name="Miyauchi S."/>
            <person name="Viragh M."/>
            <person name="Kuo A."/>
            <person name="Thoen E."/>
            <person name="Andreopoulos B."/>
            <person name="Lu D."/>
            <person name="Skrede I."/>
            <person name="Drula E."/>
            <person name="Henrissat B."/>
            <person name="Morin E."/>
            <person name="Kohler A."/>
            <person name="Barry K."/>
            <person name="LaButti K."/>
            <person name="Morin E."/>
            <person name="Salamov A."/>
            <person name="Lipzen A."/>
            <person name="Mereny Z."/>
            <person name="Hegedus B."/>
            <person name="Baldrian P."/>
            <person name="Stursova M."/>
            <person name="Weitz H."/>
            <person name="Taylor A."/>
            <person name="Grigoriev I.V."/>
            <person name="Nagy L.G."/>
            <person name="Martin F."/>
            <person name="Kauserud H."/>
        </authorList>
    </citation>
    <scope>NUCLEOTIDE SEQUENCE</scope>
    <source>
        <strain evidence="3">CBHHK002</strain>
    </source>
</reference>
<keyword evidence="1" id="KW-0175">Coiled coil</keyword>
<dbReference type="EMBL" id="JARIHO010000013">
    <property type="protein sequence ID" value="KAJ7351601.1"/>
    <property type="molecule type" value="Genomic_DNA"/>
</dbReference>